<dbReference type="RefSeq" id="WP_116880513.1">
    <property type="nucleotide sequence ID" value="NZ_QURB01000003.1"/>
</dbReference>
<evidence type="ECO:0000256" key="1">
    <source>
        <dbReference type="ARBA" id="ARBA00004141"/>
    </source>
</evidence>
<feature type="transmembrane region" description="Helical" evidence="7">
    <location>
        <begin position="480"/>
        <end position="498"/>
    </location>
</feature>
<feature type="transmembrane region" description="Helical" evidence="7">
    <location>
        <begin position="442"/>
        <end position="459"/>
    </location>
</feature>
<dbReference type="PANTHER" id="PTHR30071">
    <property type="entry name" value="HEME EXPORTER PROTEIN C"/>
    <property type="match status" value="1"/>
</dbReference>
<feature type="domain" description="ResB-like" evidence="9">
    <location>
        <begin position="337"/>
        <end position="420"/>
    </location>
</feature>
<feature type="transmembrane region" description="Helical" evidence="7">
    <location>
        <begin position="12"/>
        <end position="32"/>
    </location>
</feature>
<feature type="transmembrane region" description="Helical" evidence="7">
    <location>
        <begin position="1001"/>
        <end position="1019"/>
    </location>
</feature>
<feature type="domain" description="Cytochrome c assembly protein" evidence="8">
    <location>
        <begin position="850"/>
        <end position="1054"/>
    </location>
</feature>
<dbReference type="PANTHER" id="PTHR30071:SF1">
    <property type="entry name" value="CYTOCHROME B_B6 PROTEIN-RELATED"/>
    <property type="match status" value="1"/>
</dbReference>
<proteinExistence type="predicted"/>
<feature type="transmembrane region" description="Helical" evidence="7">
    <location>
        <begin position="879"/>
        <end position="898"/>
    </location>
</feature>
<feature type="transmembrane region" description="Helical" evidence="7">
    <location>
        <begin position="788"/>
        <end position="807"/>
    </location>
</feature>
<dbReference type="Proteomes" id="UP000257127">
    <property type="component" value="Unassembled WGS sequence"/>
</dbReference>
<feature type="transmembrane region" description="Helical" evidence="7">
    <location>
        <begin position="1026"/>
        <end position="1049"/>
    </location>
</feature>
<dbReference type="GO" id="GO:0020037">
    <property type="term" value="F:heme binding"/>
    <property type="evidence" value="ECO:0007669"/>
    <property type="project" value="InterPro"/>
</dbReference>
<evidence type="ECO:0000256" key="3">
    <source>
        <dbReference type="ARBA" id="ARBA00022748"/>
    </source>
</evidence>
<keyword evidence="4 7" id="KW-1133">Transmembrane helix</keyword>
<dbReference type="EMBL" id="QURB01000003">
    <property type="protein sequence ID" value="RFC54679.1"/>
    <property type="molecule type" value="Genomic_DNA"/>
</dbReference>
<comment type="caution">
    <text evidence="10">The sequence shown here is derived from an EMBL/GenBank/DDBJ whole genome shotgun (WGS) entry which is preliminary data.</text>
</comment>
<evidence type="ECO:0000256" key="4">
    <source>
        <dbReference type="ARBA" id="ARBA00022989"/>
    </source>
</evidence>
<sequence>MLNKILSGLFSMKMMAVSMVIFAFSIALATFIESDYGTPASKIAIYNAVWFELLLLHLCITLLVSIVKFRMFQRDRLATFTFHLSFLLIIVGAALTRYVGFEGQMRIGEGETTNVIYSSSPYLTFRSNDLVNQYERNEQRWLSEGVENPFSFDFQLPNQPKINVDYVSYKEGMIDTLIEDKENGKRAIEMVIKGETVHLFEGNERSIGGLNFSFENHGHDHPGVEITEEGGMLYIQSIQDYKRIDMASLSKEDRMSNNIDPSAVTEIPADTLVPFFPSQLYMIGTESVVFRRFHKSLAKRKIKSPEKDGGFNYLTLKLSTENESKIVEIEGSATHILENQYIQFAGLNFEIGYGAKPIEIPFSIKCRDFQLHKYPGSTMASSFASEVTVIDSTRDVVHDQRIFMNSVMDYQGYRFFQSSYFPDESGTVLSVNYDWWGTNVTYIAYLIMAIGMVMSLFNRDGRMKELNNLIKKSRANRSKMLKTVALIIGVGLSGMTMAHGDDTTHTHDHEHHEHHDHDHHDHDHAHDHSQQQVETDEAKYKIKYISKEDAEKLDDLLVQDYDGRIIPFHTLADKLLRKIHYSDKYGEYNAVQTLVAMHIYGAKEWKDVPFTYVSSKIREDLNCGKYVSITEMEDANGIFKWMDEYEIAHGKSDGQKNEFDKKLIKLGERYRILKEIFQFHHLRIVPIPGDVNGKWVWPFALELRELGEENQKANTLAMNMLTQLFYVSQGEAKFSDVQQYLVPLKEIQWEELRVFESNNPHLNKLTDTHVEVEIAYNKFKVFNKIQSLYFTLGFLMLILFFIRTLITPTIKSEKIFSKINFIFIVGVVLVFLGHATGLGMRWYISGHAPWSNGYEAVIFIAWSTILAGLFFVKKNPAVLAATTLLAALMLFVTEMNLLDPEITPLQPVLKSYWLMIHVAIITSSYGFLGISGILGLVNMLLYLLKNKKNKKRLQMNIVELTSVSEMVLIVGLFMLSIGTFLGGVWANESWGRYWGWDPKETWALVSMLVYAIIIHLRFIPFLSNRFLFNVLSLWGYSAILFTFFGVNFILVGLHSYAQGEGVAEWPTSVFVAIGAFGTFTLLATIKYLVDNSKK</sequence>
<dbReference type="InterPro" id="IPR007816">
    <property type="entry name" value="ResB-like_domain"/>
</dbReference>
<evidence type="ECO:0000256" key="7">
    <source>
        <dbReference type="SAM" id="Phobius"/>
    </source>
</evidence>
<evidence type="ECO:0000313" key="11">
    <source>
        <dbReference type="Proteomes" id="UP000257127"/>
    </source>
</evidence>
<feature type="transmembrane region" description="Helical" evidence="7">
    <location>
        <begin position="918"/>
        <end position="944"/>
    </location>
</feature>
<dbReference type="GO" id="GO:0005886">
    <property type="term" value="C:plasma membrane"/>
    <property type="evidence" value="ECO:0007669"/>
    <property type="project" value="TreeGrafter"/>
</dbReference>
<keyword evidence="5 7" id="KW-0472">Membrane</keyword>
<accession>A0A3E1EYP6</accession>
<feature type="compositionally biased region" description="Basic and acidic residues" evidence="6">
    <location>
        <begin position="499"/>
        <end position="529"/>
    </location>
</feature>
<feature type="transmembrane region" description="Helical" evidence="7">
    <location>
        <begin position="819"/>
        <end position="844"/>
    </location>
</feature>
<evidence type="ECO:0000313" key="10">
    <source>
        <dbReference type="EMBL" id="RFC54679.1"/>
    </source>
</evidence>
<feature type="transmembrane region" description="Helical" evidence="7">
    <location>
        <begin position="965"/>
        <end position="986"/>
    </location>
</feature>
<keyword evidence="2 7" id="KW-0812">Transmembrane</keyword>
<dbReference type="AlphaFoldDB" id="A0A3E1EYP6"/>
<feature type="transmembrane region" description="Helical" evidence="7">
    <location>
        <begin position="77"/>
        <end position="99"/>
    </location>
</feature>
<keyword evidence="11" id="KW-1185">Reference proteome</keyword>
<evidence type="ECO:0008006" key="12">
    <source>
        <dbReference type="Google" id="ProtNLM"/>
    </source>
</evidence>
<gene>
    <name evidence="10" type="ORF">DXU93_06735</name>
</gene>
<name>A0A3E1EYP6_9FLAO</name>
<protein>
    <recommendedName>
        <fullName evidence="12">Cytochrome C biogenesis protein</fullName>
    </recommendedName>
</protein>
<evidence type="ECO:0000259" key="9">
    <source>
        <dbReference type="Pfam" id="PF05140"/>
    </source>
</evidence>
<dbReference type="OrthoDB" id="9814290at2"/>
<comment type="subcellular location">
    <subcellularLocation>
        <location evidence="1">Membrane</location>
        <topology evidence="1">Multi-pass membrane protein</topology>
    </subcellularLocation>
</comment>
<evidence type="ECO:0000256" key="2">
    <source>
        <dbReference type="ARBA" id="ARBA00022692"/>
    </source>
</evidence>
<organism evidence="10 11">
    <name type="scientific">Brumimicrobium aurantiacum</name>
    <dbReference type="NCBI Taxonomy" id="1737063"/>
    <lineage>
        <taxon>Bacteria</taxon>
        <taxon>Pseudomonadati</taxon>
        <taxon>Bacteroidota</taxon>
        <taxon>Flavobacteriia</taxon>
        <taxon>Flavobacteriales</taxon>
        <taxon>Crocinitomicaceae</taxon>
        <taxon>Brumimicrobium</taxon>
    </lineage>
</organism>
<dbReference type="Pfam" id="PF01578">
    <property type="entry name" value="Cytochrom_C_asm"/>
    <property type="match status" value="1"/>
</dbReference>
<dbReference type="InterPro" id="IPR045062">
    <property type="entry name" value="Cyt_c_biogenesis_CcsA/CcmC"/>
</dbReference>
<feature type="region of interest" description="Disordered" evidence="6">
    <location>
        <begin position="499"/>
        <end position="533"/>
    </location>
</feature>
<reference evidence="10 11" key="1">
    <citation type="submission" date="2018-08" db="EMBL/GenBank/DDBJ databases">
        <title>The draft genome squence of Brumimicrobium sp. N62.</title>
        <authorList>
            <person name="Du Z.-J."/>
            <person name="Luo H.-R."/>
        </authorList>
    </citation>
    <scope>NUCLEOTIDE SEQUENCE [LARGE SCALE GENOMIC DNA]</scope>
    <source>
        <strain evidence="10 11">N62</strain>
    </source>
</reference>
<feature type="domain" description="ResB-like" evidence="9">
    <location>
        <begin position="76"/>
        <end position="123"/>
    </location>
</feature>
<keyword evidence="3" id="KW-0201">Cytochrome c-type biogenesis</keyword>
<feature type="transmembrane region" description="Helical" evidence="7">
    <location>
        <begin position="1069"/>
        <end position="1089"/>
    </location>
</feature>
<evidence type="ECO:0000256" key="5">
    <source>
        <dbReference type="ARBA" id="ARBA00023136"/>
    </source>
</evidence>
<feature type="transmembrane region" description="Helical" evidence="7">
    <location>
        <begin position="856"/>
        <end position="872"/>
    </location>
</feature>
<dbReference type="Pfam" id="PF05140">
    <property type="entry name" value="ResB"/>
    <property type="match status" value="2"/>
</dbReference>
<dbReference type="InterPro" id="IPR002541">
    <property type="entry name" value="Cyt_c_assembly"/>
</dbReference>
<evidence type="ECO:0000259" key="8">
    <source>
        <dbReference type="Pfam" id="PF01578"/>
    </source>
</evidence>
<dbReference type="GO" id="GO:0017004">
    <property type="term" value="P:cytochrome complex assembly"/>
    <property type="evidence" value="ECO:0007669"/>
    <property type="project" value="UniProtKB-KW"/>
</dbReference>
<feature type="transmembrane region" description="Helical" evidence="7">
    <location>
        <begin position="44"/>
        <end position="65"/>
    </location>
</feature>
<evidence type="ECO:0000256" key="6">
    <source>
        <dbReference type="SAM" id="MobiDB-lite"/>
    </source>
</evidence>